<comment type="caution">
    <text evidence="5">The sequence shown here is derived from an EMBL/GenBank/DDBJ whole genome shotgun (WGS) entry which is preliminary data.</text>
</comment>
<keyword evidence="2" id="KW-0472">Membrane</keyword>
<evidence type="ECO:0000313" key="6">
    <source>
        <dbReference type="Proteomes" id="UP001595630"/>
    </source>
</evidence>
<feature type="chain" id="PRO_5045337357" evidence="3">
    <location>
        <begin position="21"/>
        <end position="112"/>
    </location>
</feature>
<keyword evidence="6" id="KW-1185">Reference proteome</keyword>
<sequence>MSKPLLLVATVASLSILAGCATHTQNPLDRYTYRGEPLVKQVETGMTRDRVLALGGEPSSTVDRRARPGTCNNYVLYREGKEQPYYVSFDGAGRVDGKGFLTCRQLEENQRN</sequence>
<dbReference type="InterPro" id="IPR037873">
    <property type="entry name" value="BamE-like"/>
</dbReference>
<feature type="signal peptide" evidence="3">
    <location>
        <begin position="1"/>
        <end position="20"/>
    </location>
</feature>
<accession>A0ABV7T479</accession>
<evidence type="ECO:0000259" key="4">
    <source>
        <dbReference type="Pfam" id="PF04355"/>
    </source>
</evidence>
<dbReference type="Pfam" id="PF04355">
    <property type="entry name" value="BamE"/>
    <property type="match status" value="1"/>
</dbReference>
<evidence type="ECO:0000256" key="1">
    <source>
        <dbReference type="ARBA" id="ARBA00022729"/>
    </source>
</evidence>
<feature type="domain" description="Outer membrane protein assembly factor BamE" evidence="4">
    <location>
        <begin position="33"/>
        <end position="98"/>
    </location>
</feature>
<evidence type="ECO:0000313" key="5">
    <source>
        <dbReference type="EMBL" id="MFC3607162.1"/>
    </source>
</evidence>
<reference evidence="6" key="1">
    <citation type="journal article" date="2019" name="Int. J. Syst. Evol. Microbiol.">
        <title>The Global Catalogue of Microorganisms (GCM) 10K type strain sequencing project: providing services to taxonomists for standard genome sequencing and annotation.</title>
        <authorList>
            <consortium name="The Broad Institute Genomics Platform"/>
            <consortium name="The Broad Institute Genome Sequencing Center for Infectious Disease"/>
            <person name="Wu L."/>
            <person name="Ma J."/>
        </authorList>
    </citation>
    <scope>NUCLEOTIDE SEQUENCE [LARGE SCALE GENOMIC DNA]</scope>
    <source>
        <strain evidence="6">KCTC 42447</strain>
    </source>
</reference>
<proteinExistence type="predicted"/>
<dbReference type="Proteomes" id="UP001595630">
    <property type="component" value="Unassembled WGS sequence"/>
</dbReference>
<protein>
    <submittedName>
        <fullName evidence="5">Osmotically-inducible lipoprotein OsmE</fullName>
    </submittedName>
</protein>
<evidence type="ECO:0000256" key="3">
    <source>
        <dbReference type="SAM" id="SignalP"/>
    </source>
</evidence>
<keyword evidence="1 3" id="KW-0732">Signal</keyword>
<dbReference type="RefSeq" id="WP_386361887.1">
    <property type="nucleotide sequence ID" value="NZ_JBHRXZ010000015.1"/>
</dbReference>
<evidence type="ECO:0000256" key="2">
    <source>
        <dbReference type="ARBA" id="ARBA00023136"/>
    </source>
</evidence>
<dbReference type="Gene3D" id="3.30.1450.10">
    <property type="match status" value="1"/>
</dbReference>
<dbReference type="EMBL" id="JBHRXZ010000015">
    <property type="protein sequence ID" value="MFC3607162.1"/>
    <property type="molecule type" value="Genomic_DNA"/>
</dbReference>
<dbReference type="PROSITE" id="PS51257">
    <property type="entry name" value="PROKAR_LIPOPROTEIN"/>
    <property type="match status" value="1"/>
</dbReference>
<dbReference type="InterPro" id="IPR007450">
    <property type="entry name" value="BamE_dom"/>
</dbReference>
<gene>
    <name evidence="5" type="primary">osmE</name>
    <name evidence="5" type="ORF">ACFOMF_05135</name>
</gene>
<name>A0ABV7T479_9GAMM</name>
<keyword evidence="5" id="KW-0449">Lipoprotein</keyword>
<organism evidence="5 6">
    <name type="scientific">Stutzerimonas tarimensis</name>
    <dbReference type="NCBI Taxonomy" id="1507735"/>
    <lineage>
        <taxon>Bacteria</taxon>
        <taxon>Pseudomonadati</taxon>
        <taxon>Pseudomonadota</taxon>
        <taxon>Gammaproteobacteria</taxon>
        <taxon>Pseudomonadales</taxon>
        <taxon>Pseudomonadaceae</taxon>
        <taxon>Stutzerimonas</taxon>
    </lineage>
</organism>
<dbReference type="NCBIfam" id="NF008423">
    <property type="entry name" value="PRK11251.1"/>
    <property type="match status" value="1"/>
</dbReference>